<dbReference type="AlphaFoldDB" id="A0A1F5VGI2"/>
<evidence type="ECO:0000313" key="13">
    <source>
        <dbReference type="EMBL" id="OGF62569.1"/>
    </source>
</evidence>
<keyword evidence="11" id="KW-0238">DNA-binding</keyword>
<dbReference type="InterPro" id="IPR003265">
    <property type="entry name" value="HhH-GPD_domain"/>
</dbReference>
<evidence type="ECO:0000256" key="2">
    <source>
        <dbReference type="ARBA" id="ARBA00022485"/>
    </source>
</evidence>
<protein>
    <recommendedName>
        <fullName evidence="11">Endonuclease III</fullName>
        <ecNumber evidence="11">4.2.99.18</ecNumber>
    </recommendedName>
    <alternativeName>
        <fullName evidence="11">DNA-(apurinic or apyrimidinic site) lyase</fullName>
    </alternativeName>
</protein>
<keyword evidence="5 11" id="KW-0378">Hydrolase</keyword>
<comment type="function">
    <text evidence="11">DNA repair enzyme that has both DNA N-glycosylase activity and AP-lyase activity. The DNA N-glycosylase activity releases various damaged pyrimidines from DNA by cleaving the N-glycosidic bond, leaving an AP (apurinic/apyrimidinic) site. The AP-lyase activity cleaves the phosphodiester bond 3' to the AP site by a beta-elimination, leaving a 3'-terminal unsaturated sugar and a product with a terminal 5'-phosphate.</text>
</comment>
<keyword evidence="13" id="KW-0540">Nuclease</keyword>
<sequence length="225" mass="26100">MTRAKKSNRELPVGKIITLLKLHKELERAPVVSYIAQLTEDPYRILISCILSLRTKDQTTASATVRLFERAGNLNEMIRLNEKEIARLIYPVGFYNIKANKILEISRILIERYSGKVPEQMDELLALPGVGRKTANLVITEAFNKYGICVDTHVHRIVNRWGYVKTRNPHQTEEELRKKLPRKYWKELNSLLVKFGQTICYPVSPFCSRCKILHYCKKNGVTRSR</sequence>
<evidence type="ECO:0000259" key="12">
    <source>
        <dbReference type="SMART" id="SM00478"/>
    </source>
</evidence>
<dbReference type="GO" id="GO:0046872">
    <property type="term" value="F:metal ion binding"/>
    <property type="evidence" value="ECO:0007669"/>
    <property type="project" value="UniProtKB-KW"/>
</dbReference>
<evidence type="ECO:0000256" key="6">
    <source>
        <dbReference type="ARBA" id="ARBA00023004"/>
    </source>
</evidence>
<evidence type="ECO:0000256" key="9">
    <source>
        <dbReference type="ARBA" id="ARBA00023239"/>
    </source>
</evidence>
<keyword evidence="7 11" id="KW-0411">Iron-sulfur</keyword>
<keyword evidence="4 11" id="KW-0227">DNA damage</keyword>
<dbReference type="PROSITE" id="PS01155">
    <property type="entry name" value="ENDONUCLEASE_III_2"/>
    <property type="match status" value="1"/>
</dbReference>
<evidence type="ECO:0000313" key="14">
    <source>
        <dbReference type="Proteomes" id="UP000178943"/>
    </source>
</evidence>
<comment type="catalytic activity">
    <reaction evidence="11">
        <text>2'-deoxyribonucleotide-(2'-deoxyribose 5'-phosphate)-2'-deoxyribonucleotide-DNA = a 3'-end 2'-deoxyribonucleotide-(2,3-dehydro-2,3-deoxyribose 5'-phosphate)-DNA + a 5'-end 5'-phospho-2'-deoxyribonucleoside-DNA + H(+)</text>
        <dbReference type="Rhea" id="RHEA:66592"/>
        <dbReference type="Rhea" id="RHEA-COMP:13180"/>
        <dbReference type="Rhea" id="RHEA-COMP:16897"/>
        <dbReference type="Rhea" id="RHEA-COMP:17067"/>
        <dbReference type="ChEBI" id="CHEBI:15378"/>
        <dbReference type="ChEBI" id="CHEBI:136412"/>
        <dbReference type="ChEBI" id="CHEBI:157695"/>
        <dbReference type="ChEBI" id="CHEBI:167181"/>
        <dbReference type="EC" id="4.2.99.18"/>
    </reaction>
</comment>
<dbReference type="GO" id="GO:0000703">
    <property type="term" value="F:oxidized pyrimidine nucleobase lesion DNA N-glycosylase activity"/>
    <property type="evidence" value="ECO:0007669"/>
    <property type="project" value="TreeGrafter"/>
</dbReference>
<evidence type="ECO:0000256" key="11">
    <source>
        <dbReference type="HAMAP-Rule" id="MF_00942"/>
    </source>
</evidence>
<comment type="caution">
    <text evidence="13">The sequence shown here is derived from an EMBL/GenBank/DDBJ whole genome shotgun (WGS) entry which is preliminary data.</text>
</comment>
<dbReference type="InterPro" id="IPR004036">
    <property type="entry name" value="Endonuclease-III-like_CS2"/>
</dbReference>
<evidence type="ECO:0000256" key="1">
    <source>
        <dbReference type="ARBA" id="ARBA00008343"/>
    </source>
</evidence>
<comment type="similarity">
    <text evidence="1 11">Belongs to the Nth/MutY family.</text>
</comment>
<keyword evidence="10 11" id="KW-0326">Glycosidase</keyword>
<dbReference type="Proteomes" id="UP000178943">
    <property type="component" value="Unassembled WGS sequence"/>
</dbReference>
<name>A0A1F5VGI2_9BACT</name>
<evidence type="ECO:0000256" key="4">
    <source>
        <dbReference type="ARBA" id="ARBA00022763"/>
    </source>
</evidence>
<dbReference type="PANTHER" id="PTHR43286">
    <property type="entry name" value="ENDONUCLEASE III-LIKE PROTEIN 1"/>
    <property type="match status" value="1"/>
</dbReference>
<dbReference type="Gene3D" id="1.10.340.30">
    <property type="entry name" value="Hypothetical protein, domain 2"/>
    <property type="match status" value="1"/>
</dbReference>
<comment type="cofactor">
    <cofactor evidence="11">
        <name>[4Fe-4S] cluster</name>
        <dbReference type="ChEBI" id="CHEBI:49883"/>
    </cofactor>
    <text evidence="11">Binds 1 [4Fe-4S] cluster.</text>
</comment>
<dbReference type="Gene3D" id="1.10.1670.10">
    <property type="entry name" value="Helix-hairpin-Helix base-excision DNA repair enzymes (C-terminal)"/>
    <property type="match status" value="1"/>
</dbReference>
<dbReference type="InterPro" id="IPR000445">
    <property type="entry name" value="HhH_motif"/>
</dbReference>
<dbReference type="FunFam" id="1.10.340.30:FF:000001">
    <property type="entry name" value="Endonuclease III"/>
    <property type="match status" value="1"/>
</dbReference>
<dbReference type="InterPro" id="IPR023170">
    <property type="entry name" value="HhH_base_excis_C"/>
</dbReference>
<reference evidence="13 14" key="1">
    <citation type="journal article" date="2016" name="Nat. Commun.">
        <title>Thousands of microbial genomes shed light on interconnected biogeochemical processes in an aquifer system.</title>
        <authorList>
            <person name="Anantharaman K."/>
            <person name="Brown C.T."/>
            <person name="Hug L.A."/>
            <person name="Sharon I."/>
            <person name="Castelle C.J."/>
            <person name="Probst A.J."/>
            <person name="Thomas B.C."/>
            <person name="Singh A."/>
            <person name="Wilkins M.J."/>
            <person name="Karaoz U."/>
            <person name="Brodie E.L."/>
            <person name="Williams K.H."/>
            <person name="Hubbard S.S."/>
            <person name="Banfield J.F."/>
        </authorList>
    </citation>
    <scope>NUCLEOTIDE SEQUENCE [LARGE SCALE GENOMIC DNA]</scope>
</reference>
<keyword evidence="3 11" id="KW-0479">Metal-binding</keyword>
<dbReference type="HAMAP" id="MF_00942">
    <property type="entry name" value="Nth"/>
    <property type="match status" value="1"/>
</dbReference>
<feature type="binding site" evidence="11">
    <location>
        <position position="207"/>
    </location>
    <ligand>
        <name>[4Fe-4S] cluster</name>
        <dbReference type="ChEBI" id="CHEBI:49883"/>
    </ligand>
</feature>
<evidence type="ECO:0000256" key="7">
    <source>
        <dbReference type="ARBA" id="ARBA00023014"/>
    </source>
</evidence>
<dbReference type="CDD" id="cd00056">
    <property type="entry name" value="ENDO3c"/>
    <property type="match status" value="1"/>
</dbReference>
<dbReference type="Pfam" id="PF00730">
    <property type="entry name" value="HhH-GPD"/>
    <property type="match status" value="1"/>
</dbReference>
<accession>A0A1F5VGI2</accession>
<dbReference type="GO" id="GO:0051539">
    <property type="term" value="F:4 iron, 4 sulfur cluster binding"/>
    <property type="evidence" value="ECO:0007669"/>
    <property type="project" value="UniProtKB-UniRule"/>
</dbReference>
<dbReference type="GO" id="GO:0006285">
    <property type="term" value="P:base-excision repair, AP site formation"/>
    <property type="evidence" value="ECO:0007669"/>
    <property type="project" value="TreeGrafter"/>
</dbReference>
<feature type="binding site" evidence="11">
    <location>
        <position position="210"/>
    </location>
    <ligand>
        <name>[4Fe-4S] cluster</name>
        <dbReference type="ChEBI" id="CHEBI:49883"/>
    </ligand>
</feature>
<proteinExistence type="inferred from homology"/>
<evidence type="ECO:0000256" key="10">
    <source>
        <dbReference type="ARBA" id="ARBA00023295"/>
    </source>
</evidence>
<dbReference type="InterPro" id="IPR005759">
    <property type="entry name" value="Nth"/>
</dbReference>
<dbReference type="InterPro" id="IPR011257">
    <property type="entry name" value="DNA_glycosylase"/>
</dbReference>
<dbReference type="SUPFAM" id="SSF48150">
    <property type="entry name" value="DNA-glycosylase"/>
    <property type="match status" value="1"/>
</dbReference>
<dbReference type="SMART" id="SM00478">
    <property type="entry name" value="ENDO3c"/>
    <property type="match status" value="1"/>
</dbReference>
<dbReference type="EC" id="4.2.99.18" evidence="11"/>
<evidence type="ECO:0000256" key="8">
    <source>
        <dbReference type="ARBA" id="ARBA00023204"/>
    </source>
</evidence>
<dbReference type="EMBL" id="MFGW01000178">
    <property type="protein sequence ID" value="OGF62569.1"/>
    <property type="molecule type" value="Genomic_DNA"/>
</dbReference>
<evidence type="ECO:0000256" key="3">
    <source>
        <dbReference type="ARBA" id="ARBA00022723"/>
    </source>
</evidence>
<organism evidence="13 14">
    <name type="scientific">Candidatus Fischerbacteria bacterium RBG_13_37_8</name>
    <dbReference type="NCBI Taxonomy" id="1817863"/>
    <lineage>
        <taxon>Bacteria</taxon>
        <taxon>Candidatus Fischeribacteriota</taxon>
    </lineage>
</organism>
<dbReference type="GO" id="GO:0140078">
    <property type="term" value="F:class I DNA-(apurinic or apyrimidinic site) endonuclease activity"/>
    <property type="evidence" value="ECO:0007669"/>
    <property type="project" value="UniProtKB-EC"/>
</dbReference>
<gene>
    <name evidence="11" type="primary">nth</name>
    <name evidence="13" type="ORF">A2Y62_11675</name>
</gene>
<evidence type="ECO:0000256" key="5">
    <source>
        <dbReference type="ARBA" id="ARBA00022801"/>
    </source>
</evidence>
<feature type="binding site" evidence="11">
    <location>
        <position position="216"/>
    </location>
    <ligand>
        <name>[4Fe-4S] cluster</name>
        <dbReference type="ChEBI" id="CHEBI:49883"/>
    </ligand>
</feature>
<dbReference type="PIRSF" id="PIRSF001435">
    <property type="entry name" value="Nth"/>
    <property type="match status" value="1"/>
</dbReference>
<dbReference type="STRING" id="1817863.A2Y62_11675"/>
<keyword evidence="13" id="KW-0255">Endonuclease</keyword>
<dbReference type="Pfam" id="PF00633">
    <property type="entry name" value="HHH"/>
    <property type="match status" value="1"/>
</dbReference>
<keyword evidence="8 11" id="KW-0234">DNA repair</keyword>
<keyword evidence="6 11" id="KW-0408">Iron</keyword>
<dbReference type="GO" id="GO:0003677">
    <property type="term" value="F:DNA binding"/>
    <property type="evidence" value="ECO:0007669"/>
    <property type="project" value="UniProtKB-UniRule"/>
</dbReference>
<keyword evidence="9 11" id="KW-0456">Lyase</keyword>
<dbReference type="PANTHER" id="PTHR43286:SF1">
    <property type="entry name" value="ENDONUCLEASE III-LIKE PROTEIN 1"/>
    <property type="match status" value="1"/>
</dbReference>
<dbReference type="GO" id="GO:0006289">
    <property type="term" value="P:nucleotide-excision repair"/>
    <property type="evidence" value="ECO:0007669"/>
    <property type="project" value="TreeGrafter"/>
</dbReference>
<feature type="domain" description="HhH-GPD" evidence="12">
    <location>
        <begin position="51"/>
        <end position="198"/>
    </location>
</feature>
<keyword evidence="2 11" id="KW-0004">4Fe-4S</keyword>
<feature type="binding site" evidence="11">
    <location>
        <position position="200"/>
    </location>
    <ligand>
        <name>[4Fe-4S] cluster</name>
        <dbReference type="ChEBI" id="CHEBI:49883"/>
    </ligand>
</feature>